<comment type="caution">
    <text evidence="1">The sequence shown here is derived from an EMBL/GenBank/DDBJ whole genome shotgun (WGS) entry which is preliminary data.</text>
</comment>
<accession>A0AA40K583</accession>
<name>A0AA40K583_9PEZI</name>
<dbReference type="Proteomes" id="UP001172155">
    <property type="component" value="Unassembled WGS sequence"/>
</dbReference>
<reference evidence="1" key="1">
    <citation type="submission" date="2023-06" db="EMBL/GenBank/DDBJ databases">
        <title>Genome-scale phylogeny and comparative genomics of the fungal order Sordariales.</title>
        <authorList>
            <consortium name="Lawrence Berkeley National Laboratory"/>
            <person name="Hensen N."/>
            <person name="Bonometti L."/>
            <person name="Westerberg I."/>
            <person name="Brannstrom I.O."/>
            <person name="Guillou S."/>
            <person name="Cros-Aarteil S."/>
            <person name="Calhoun S."/>
            <person name="Haridas S."/>
            <person name="Kuo A."/>
            <person name="Mondo S."/>
            <person name="Pangilinan J."/>
            <person name="Riley R."/>
            <person name="LaButti K."/>
            <person name="Andreopoulos B."/>
            <person name="Lipzen A."/>
            <person name="Chen C."/>
            <person name="Yanf M."/>
            <person name="Daum C."/>
            <person name="Ng V."/>
            <person name="Clum A."/>
            <person name="Steindorff A."/>
            <person name="Ohm R."/>
            <person name="Martin F."/>
            <person name="Silar P."/>
            <person name="Natvig D."/>
            <person name="Lalanne C."/>
            <person name="Gautier V."/>
            <person name="Ament-velasquez S.L."/>
            <person name="Kruys A."/>
            <person name="Hutchinson M.I."/>
            <person name="Powell A.J."/>
            <person name="Barry K."/>
            <person name="Miller A.N."/>
            <person name="Grigoriev I.V."/>
            <person name="Debuchy R."/>
            <person name="Gladieux P."/>
            <person name="Thoren M.H."/>
            <person name="Johannesson H."/>
        </authorList>
    </citation>
    <scope>NUCLEOTIDE SEQUENCE</scope>
    <source>
        <strain evidence="1">SMH3187-1</strain>
    </source>
</reference>
<dbReference type="PANTHER" id="PTHR13252">
    <property type="entry name" value="F-BOX ONLY PROTEIN 28"/>
    <property type="match status" value="1"/>
</dbReference>
<dbReference type="EMBL" id="JAUKUD010000004">
    <property type="protein sequence ID" value="KAK0746385.1"/>
    <property type="molecule type" value="Genomic_DNA"/>
</dbReference>
<organism evidence="1 2">
    <name type="scientific">Schizothecium vesticola</name>
    <dbReference type="NCBI Taxonomy" id="314040"/>
    <lineage>
        <taxon>Eukaryota</taxon>
        <taxon>Fungi</taxon>
        <taxon>Dikarya</taxon>
        <taxon>Ascomycota</taxon>
        <taxon>Pezizomycotina</taxon>
        <taxon>Sordariomycetes</taxon>
        <taxon>Sordariomycetidae</taxon>
        <taxon>Sordariales</taxon>
        <taxon>Schizotheciaceae</taxon>
        <taxon>Schizothecium</taxon>
    </lineage>
</organism>
<keyword evidence="2" id="KW-1185">Reference proteome</keyword>
<evidence type="ECO:0000313" key="2">
    <source>
        <dbReference type="Proteomes" id="UP001172155"/>
    </source>
</evidence>
<dbReference type="InterPro" id="IPR039719">
    <property type="entry name" value="FBXO28"/>
</dbReference>
<sequence>MANWDPSFPPERVLWYDEYIQRQGPITVNWLQMPRLPDDASRTEVVEPRGVALYRPDNTGEDDRVETLLAVSPLDDGSVCLWDVNGTRAGRRGAIVARSRPGILFIDGPDADNRRRSKRVDSGVTECVSVDSHRHRAYFAVQSHLIEVDLQRLCVVDLESYPWSITAMSAASPHVPLTVGTSLGIHLHDSRVKQPPRNDSNEFVDGLNTLSAQHFYERSLRNLFLDEPLPPYASLSQPGPLSILHLQHPGQEVSVSDHLYVAGRFSNILHYDRRKFPSIKDTIYSGASLCSMTSLPYPFSSVESELRRMGQLSQAQVKQSKSCEGGGRTLIACGDYNTKGALELYGLSSEGSAYLSPGEQNQFHNRSSASRSRLLSVVNHGTRIAVSDGTGCIKWFERDGFTEVRSCRIGHSEMAQGPSIFASMPGSDDIARKLLPTRDAAASRNPGVNDNDLLFWTGDKLGLARVSAQQPGFTAEDFEASRDVLLRQEERASEEERKAYGDMMRQALESQADDARLVRNLGLGSGHYR</sequence>
<evidence type="ECO:0008006" key="3">
    <source>
        <dbReference type="Google" id="ProtNLM"/>
    </source>
</evidence>
<dbReference type="AlphaFoldDB" id="A0AA40K583"/>
<proteinExistence type="predicted"/>
<gene>
    <name evidence="1" type="ORF">B0T18DRAFT_150872</name>
</gene>
<protein>
    <recommendedName>
        <fullName evidence="3">F-box domain-containing protein</fullName>
    </recommendedName>
</protein>
<dbReference type="PANTHER" id="PTHR13252:SF9">
    <property type="entry name" value="F-BOX ONLY PROTEIN 28"/>
    <property type="match status" value="1"/>
</dbReference>
<dbReference type="GO" id="GO:0000209">
    <property type="term" value="P:protein polyubiquitination"/>
    <property type="evidence" value="ECO:0007669"/>
    <property type="project" value="TreeGrafter"/>
</dbReference>
<evidence type="ECO:0000313" key="1">
    <source>
        <dbReference type="EMBL" id="KAK0746385.1"/>
    </source>
</evidence>